<evidence type="ECO:0000256" key="1">
    <source>
        <dbReference type="ARBA" id="ARBA00004442"/>
    </source>
</evidence>
<reference evidence="5" key="1">
    <citation type="submission" date="2018-06" db="EMBL/GenBank/DDBJ databases">
        <authorList>
            <person name="Zhirakovskaya E."/>
        </authorList>
    </citation>
    <scope>NUCLEOTIDE SEQUENCE</scope>
</reference>
<keyword evidence="3" id="KW-0472">Membrane</keyword>
<dbReference type="EMBL" id="UOFT01000056">
    <property type="protein sequence ID" value="VAW97349.1"/>
    <property type="molecule type" value="Genomic_DNA"/>
</dbReference>
<evidence type="ECO:0000256" key="2">
    <source>
        <dbReference type="ARBA" id="ARBA00022729"/>
    </source>
</evidence>
<organism evidence="5">
    <name type="scientific">hydrothermal vent metagenome</name>
    <dbReference type="NCBI Taxonomy" id="652676"/>
    <lineage>
        <taxon>unclassified sequences</taxon>
        <taxon>metagenomes</taxon>
        <taxon>ecological metagenomes</taxon>
    </lineage>
</organism>
<dbReference type="PANTHER" id="PTHR38776:SF1">
    <property type="entry name" value="MLTA-INTERACTING PROTEIN-RELATED"/>
    <property type="match status" value="1"/>
</dbReference>
<dbReference type="AlphaFoldDB" id="A0A3B1AGE0"/>
<evidence type="ECO:0008006" key="6">
    <source>
        <dbReference type="Google" id="ProtNLM"/>
    </source>
</evidence>
<protein>
    <recommendedName>
        <fullName evidence="6">Outer membrane protein</fullName>
    </recommendedName>
</protein>
<keyword evidence="2" id="KW-0732">Signal</keyword>
<dbReference type="Pfam" id="PF06629">
    <property type="entry name" value="MipA"/>
    <property type="match status" value="1"/>
</dbReference>
<evidence type="ECO:0000313" key="5">
    <source>
        <dbReference type="EMBL" id="VAW97349.1"/>
    </source>
</evidence>
<dbReference type="InterPro" id="IPR010583">
    <property type="entry name" value="MipA"/>
</dbReference>
<name>A0A3B1AGE0_9ZZZZ</name>
<evidence type="ECO:0000256" key="3">
    <source>
        <dbReference type="ARBA" id="ARBA00023136"/>
    </source>
</evidence>
<dbReference type="PANTHER" id="PTHR38776">
    <property type="entry name" value="MLTA-INTERACTING PROTEIN-RELATED"/>
    <property type="match status" value="1"/>
</dbReference>
<evidence type="ECO:0000256" key="4">
    <source>
        <dbReference type="ARBA" id="ARBA00023237"/>
    </source>
</evidence>
<keyword evidence="4" id="KW-0998">Cell outer membrane</keyword>
<dbReference type="GO" id="GO:0009279">
    <property type="term" value="C:cell outer membrane"/>
    <property type="evidence" value="ECO:0007669"/>
    <property type="project" value="UniProtKB-SubCell"/>
</dbReference>
<sequence>MLKLKTRIINYMQKINQSLLLILIFTLFSTAYADDSTPTDKPKWELGVGLGVLSLPHYRGSDQRTEYAAPIPYVRYNGKRLKVDKEGGRFYFYNGDDVKVDLSTAFSFPVDSKDNRARQGMPDIDAIIELGPRIQFNLYESDNKNLRFRLGLPFRAAVATDIGHTKAIGWVFSPYLQLRYYSGWESAISIGPVWASEEYHDYFYEVASEYATASRPAYDAKAGYSGSRITLTVSRRFNRIWFGFFAKYDNLNNAAFIDSPLIRQKDSLMMGFALSWVFKESKQRGHL</sequence>
<comment type="subcellular location">
    <subcellularLocation>
        <location evidence="1">Cell outer membrane</location>
    </subcellularLocation>
</comment>
<gene>
    <name evidence="5" type="ORF">MNBD_GAMMA23-1829</name>
</gene>
<accession>A0A3B1AGE0</accession>
<proteinExistence type="predicted"/>